<protein>
    <submittedName>
        <fullName evidence="2">Uncharacterized protein</fullName>
    </submittedName>
</protein>
<evidence type="ECO:0000313" key="2">
    <source>
        <dbReference type="WBParaSite" id="nRc.2.0.1.t05210-RA"/>
    </source>
</evidence>
<evidence type="ECO:0000313" key="1">
    <source>
        <dbReference type="Proteomes" id="UP000887565"/>
    </source>
</evidence>
<keyword evidence="1" id="KW-1185">Reference proteome</keyword>
<dbReference type="WBParaSite" id="nRc.2.0.1.t05210-RA">
    <property type="protein sequence ID" value="nRc.2.0.1.t05210-RA"/>
    <property type="gene ID" value="nRc.2.0.1.g05210"/>
</dbReference>
<reference evidence="2" key="1">
    <citation type="submission" date="2022-11" db="UniProtKB">
        <authorList>
            <consortium name="WormBaseParasite"/>
        </authorList>
    </citation>
    <scope>IDENTIFICATION</scope>
</reference>
<sequence length="97" mass="11233">EHSTVSFAQTIFDDSIVDFYYFPVYKRIIKPEYRSEKKVGIRGHLAYGFSQERHKHRKKYMPNCCAVDVSGTVDLLGWSTLGRSTYWESLPSCTQSS</sequence>
<name>A0A915HV17_ROMCU</name>
<accession>A0A915HV17</accession>
<dbReference type="AlphaFoldDB" id="A0A915HV17"/>
<dbReference type="Proteomes" id="UP000887565">
    <property type="component" value="Unplaced"/>
</dbReference>
<proteinExistence type="predicted"/>
<organism evidence="1 2">
    <name type="scientific">Romanomermis culicivorax</name>
    <name type="common">Nematode worm</name>
    <dbReference type="NCBI Taxonomy" id="13658"/>
    <lineage>
        <taxon>Eukaryota</taxon>
        <taxon>Metazoa</taxon>
        <taxon>Ecdysozoa</taxon>
        <taxon>Nematoda</taxon>
        <taxon>Enoplea</taxon>
        <taxon>Dorylaimia</taxon>
        <taxon>Mermithida</taxon>
        <taxon>Mermithoidea</taxon>
        <taxon>Mermithidae</taxon>
        <taxon>Romanomermis</taxon>
    </lineage>
</organism>